<organism evidence="10 11">
    <name type="scientific">Dinothrombium tinctorium</name>
    <dbReference type="NCBI Taxonomy" id="1965070"/>
    <lineage>
        <taxon>Eukaryota</taxon>
        <taxon>Metazoa</taxon>
        <taxon>Ecdysozoa</taxon>
        <taxon>Arthropoda</taxon>
        <taxon>Chelicerata</taxon>
        <taxon>Arachnida</taxon>
        <taxon>Acari</taxon>
        <taxon>Acariformes</taxon>
        <taxon>Trombidiformes</taxon>
        <taxon>Prostigmata</taxon>
        <taxon>Anystina</taxon>
        <taxon>Parasitengona</taxon>
        <taxon>Trombidioidea</taxon>
        <taxon>Trombidiidae</taxon>
        <taxon>Dinothrombium</taxon>
    </lineage>
</organism>
<dbReference type="STRING" id="1965070.A0A443R9R9"/>
<evidence type="ECO:0000256" key="6">
    <source>
        <dbReference type="ARBA" id="ARBA00023098"/>
    </source>
</evidence>
<evidence type="ECO:0000256" key="3">
    <source>
        <dbReference type="ARBA" id="ARBA00022832"/>
    </source>
</evidence>
<name>A0A443R9R9_9ACAR</name>
<dbReference type="GO" id="GO:0004312">
    <property type="term" value="F:fatty acid synthase activity"/>
    <property type="evidence" value="ECO:0007669"/>
    <property type="project" value="TreeGrafter"/>
</dbReference>
<feature type="domain" description="Beta-ketoacyl synthase-like N-terminal" evidence="9">
    <location>
        <begin position="7"/>
        <end position="101"/>
    </location>
</feature>
<dbReference type="AlphaFoldDB" id="A0A443R9R9"/>
<keyword evidence="11" id="KW-1185">Reference proteome</keyword>
<sequence length="103" mass="11797">MEPSEHDIVISGISGRFPNSDSIEEFWFNLVNGNELYTADDRRWPVGHIGTPPFSGKIKELSKIDAQFFKMCEKEAQYLDPSHRILYEVVYEAIYDAGIQALN</sequence>
<dbReference type="PANTHER" id="PTHR43775:SF7">
    <property type="entry name" value="FATTY ACID SYNTHASE"/>
    <property type="match status" value="1"/>
</dbReference>
<evidence type="ECO:0000256" key="4">
    <source>
        <dbReference type="ARBA" id="ARBA00022857"/>
    </source>
</evidence>
<comment type="caution">
    <text evidence="10">The sequence shown here is derived from an EMBL/GenBank/DDBJ whole genome shotgun (WGS) entry which is preliminary data.</text>
</comment>
<proteinExistence type="predicted"/>
<dbReference type="PANTHER" id="PTHR43775">
    <property type="entry name" value="FATTY ACID SYNTHASE"/>
    <property type="match status" value="1"/>
</dbReference>
<keyword evidence="1" id="KW-0596">Phosphopantetheine</keyword>
<gene>
    <name evidence="10" type="ORF">B4U79_07100</name>
</gene>
<keyword evidence="8" id="KW-0511">Multifunctional enzyme</keyword>
<keyword evidence="6" id="KW-0443">Lipid metabolism</keyword>
<keyword evidence="7" id="KW-0275">Fatty acid biosynthesis</keyword>
<keyword evidence="2" id="KW-0444">Lipid biosynthesis</keyword>
<keyword evidence="4" id="KW-0521">NADP</keyword>
<protein>
    <submittedName>
        <fullName evidence="10">Fatty acid synthase-like protein</fullName>
    </submittedName>
</protein>
<dbReference type="GO" id="GO:0006633">
    <property type="term" value="P:fatty acid biosynthetic process"/>
    <property type="evidence" value="ECO:0007669"/>
    <property type="project" value="UniProtKB-KW"/>
</dbReference>
<evidence type="ECO:0000256" key="1">
    <source>
        <dbReference type="ARBA" id="ARBA00022450"/>
    </source>
</evidence>
<dbReference type="GO" id="GO:0016491">
    <property type="term" value="F:oxidoreductase activity"/>
    <property type="evidence" value="ECO:0007669"/>
    <property type="project" value="UniProtKB-KW"/>
</dbReference>
<evidence type="ECO:0000256" key="8">
    <source>
        <dbReference type="ARBA" id="ARBA00023268"/>
    </source>
</evidence>
<keyword evidence="5" id="KW-0560">Oxidoreductase</keyword>
<evidence type="ECO:0000256" key="2">
    <source>
        <dbReference type="ARBA" id="ARBA00022516"/>
    </source>
</evidence>
<dbReference type="OrthoDB" id="6538045at2759"/>
<evidence type="ECO:0000259" key="9">
    <source>
        <dbReference type="Pfam" id="PF00109"/>
    </source>
</evidence>
<evidence type="ECO:0000313" key="10">
    <source>
        <dbReference type="EMBL" id="RWS12016.1"/>
    </source>
</evidence>
<keyword evidence="3" id="KW-0276">Fatty acid metabolism</keyword>
<dbReference type="InterPro" id="IPR016039">
    <property type="entry name" value="Thiolase-like"/>
</dbReference>
<dbReference type="InterPro" id="IPR014030">
    <property type="entry name" value="Ketoacyl_synth_N"/>
</dbReference>
<dbReference type="EMBL" id="NCKU01001486">
    <property type="protein sequence ID" value="RWS12016.1"/>
    <property type="molecule type" value="Genomic_DNA"/>
</dbReference>
<evidence type="ECO:0000256" key="7">
    <source>
        <dbReference type="ARBA" id="ARBA00023160"/>
    </source>
</evidence>
<accession>A0A443R9R9</accession>
<dbReference type="InterPro" id="IPR050091">
    <property type="entry name" value="PKS_NRPS_Biosynth_Enz"/>
</dbReference>
<dbReference type="Pfam" id="PF00109">
    <property type="entry name" value="ketoacyl-synt"/>
    <property type="match status" value="1"/>
</dbReference>
<evidence type="ECO:0000256" key="5">
    <source>
        <dbReference type="ARBA" id="ARBA00023002"/>
    </source>
</evidence>
<dbReference type="Gene3D" id="3.40.47.10">
    <property type="match status" value="1"/>
</dbReference>
<dbReference type="Proteomes" id="UP000285301">
    <property type="component" value="Unassembled WGS sequence"/>
</dbReference>
<reference evidence="10 11" key="1">
    <citation type="journal article" date="2018" name="Gigascience">
        <title>Genomes of trombidid mites reveal novel predicted allergens and laterally-transferred genes associated with secondary metabolism.</title>
        <authorList>
            <person name="Dong X."/>
            <person name="Chaisiri K."/>
            <person name="Xia D."/>
            <person name="Armstrong S.D."/>
            <person name="Fang Y."/>
            <person name="Donnelly M.J."/>
            <person name="Kadowaki T."/>
            <person name="McGarry J.W."/>
            <person name="Darby A.C."/>
            <person name="Makepeace B.L."/>
        </authorList>
    </citation>
    <scope>NUCLEOTIDE SEQUENCE [LARGE SCALE GENOMIC DNA]</scope>
    <source>
        <strain evidence="10">UoL-WK</strain>
    </source>
</reference>
<dbReference type="SUPFAM" id="SSF53901">
    <property type="entry name" value="Thiolase-like"/>
    <property type="match status" value="1"/>
</dbReference>
<evidence type="ECO:0000313" key="11">
    <source>
        <dbReference type="Proteomes" id="UP000285301"/>
    </source>
</evidence>